<evidence type="ECO:0000313" key="1">
    <source>
        <dbReference type="EMBL" id="OHA02613.1"/>
    </source>
</evidence>
<name>A0A1G2KTE8_9BACT</name>
<dbReference type="Proteomes" id="UP000177177">
    <property type="component" value="Unassembled WGS sequence"/>
</dbReference>
<reference evidence="1 2" key="1">
    <citation type="journal article" date="2016" name="Nat. Commun.">
        <title>Thousands of microbial genomes shed light on interconnected biogeochemical processes in an aquifer system.</title>
        <authorList>
            <person name="Anantharaman K."/>
            <person name="Brown C.T."/>
            <person name="Hug L.A."/>
            <person name="Sharon I."/>
            <person name="Castelle C.J."/>
            <person name="Probst A.J."/>
            <person name="Thomas B.C."/>
            <person name="Singh A."/>
            <person name="Wilkins M.J."/>
            <person name="Karaoz U."/>
            <person name="Brodie E.L."/>
            <person name="Williams K.H."/>
            <person name="Hubbard S.S."/>
            <person name="Banfield J.F."/>
        </authorList>
    </citation>
    <scope>NUCLEOTIDE SEQUENCE [LARGE SCALE GENOMIC DNA]</scope>
</reference>
<comment type="caution">
    <text evidence="1">The sequence shown here is derived from an EMBL/GenBank/DDBJ whole genome shotgun (WGS) entry which is preliminary data.</text>
</comment>
<dbReference type="EMBL" id="MHQN01000033">
    <property type="protein sequence ID" value="OHA02613.1"/>
    <property type="molecule type" value="Genomic_DNA"/>
</dbReference>
<accession>A0A1G2KTE8</accession>
<dbReference type="AlphaFoldDB" id="A0A1G2KTE8"/>
<organism evidence="1 2">
    <name type="scientific">Candidatus Sungbacteria bacterium RIFCSPHIGHO2_02_FULL_53_17</name>
    <dbReference type="NCBI Taxonomy" id="1802275"/>
    <lineage>
        <taxon>Bacteria</taxon>
        <taxon>Candidatus Sungiibacteriota</taxon>
    </lineage>
</organism>
<evidence type="ECO:0000313" key="2">
    <source>
        <dbReference type="Proteomes" id="UP000177177"/>
    </source>
</evidence>
<protein>
    <submittedName>
        <fullName evidence="1">Uncharacterized protein</fullName>
    </submittedName>
</protein>
<proteinExistence type="predicted"/>
<gene>
    <name evidence="1" type="ORF">A3C92_03140</name>
</gene>
<sequence>MTGKDIPKASIVLTRRQFLALLKAVYLGNWVANAYRDGGPLDPLAEEYEGILHLVFSQAPRFGLEKYASREPGSDDAYHPTRLFEEGTDVRAVLDAHEDAVFWEELAERLGERDFHAMHTEEMAAGMAEDESMHRHHESIDRYEDEFANHGIDRLRIAEDEHEKGKDAQ</sequence>